<reference evidence="2" key="1">
    <citation type="submission" date="2021-02" db="EMBL/GenBank/DDBJ databases">
        <authorList>
            <person name="Nowell W R."/>
        </authorList>
    </citation>
    <scope>NUCLEOTIDE SEQUENCE</scope>
</reference>
<protein>
    <submittedName>
        <fullName evidence="2">Uncharacterized protein</fullName>
    </submittedName>
</protein>
<dbReference type="Gene3D" id="2.30.30.100">
    <property type="match status" value="15"/>
</dbReference>
<sequence length="1905" mass="211280">MYFGFGNGTVGRPITYTIGVDSVSYMVAVGDLNNDRQLDIAVANFGTNNVGVFFGFGNGASASQVVLSTTSSRPVWIHVSDLNNDKALDIVTANYGTNTIAQNCELNFQAKFPNPIEYDYEPRSVAVGDFNNDTLLDIVVTDIYFDTIAIYFGFGNGTVGRPVTYSTGVDSVSYMIAVGDLNNDRQLDIAVANFGTNNVGVFFGFGNGSFASQIVLSTTSSRPVWIHVCDLNNDKALDIVTANYGTNTVGIFYGYANGSFTSLTTYSTGYDSFPFAVVSGDFNNDEQMDLAVANYGTNSIGILLANGNSTFANQRTFTTGFNSHPYSIVVGYFNNDIMLDIAVTNHGKNNIVVFLGHGDGIFRNEMTYSLETASPYAIDIGDFNNDNQTDLVVTNNGTNNICILLGYGNGTFANPIMYSTGSSSSISIATGDLNKDNRLDIVIINNDTNTINIMLGYDEFFPIQTIYVTGSFPSSVAVGDFNNDAQLDIVVTNLFGHTVNVFFGYGNGSFTNKTTYRTGFSPQWVAVGDFNNDIRLDIVVTNSIDNTISVFFGSDNGSFANSTTYPTGLYPQWVVVDDFNNDSQLDLIVTNQNDNTVGIFIGYGNGSFANQITYSAGWSPNSVAVGDFNNDIRLDIVVTNSFDDTVSVLIGYGNGSFSNPMTYPTGLYPQWVVVGDFNNDTRLDFVVTNQYSNTLSIFFGFGNGFFANQITISTGFGPNAVTLGDFNNDHQLDIIVSNSASNNVSVFLGYGNGSFAEQTTYSTGSTPMALAVGDFNNDTRLDLAITNYQSHTVSVLLRYDRGALKNDITIVPSIGSLLRSVAVFDYNNDSLLDIFVANYGTDSIGLVLGHGNSTFGNQKMFSTGLYSHPCSIVVHDFNRDGQVDIAVANRGSKRIGLFLGDSDRAFENQDNYGYGLDFAPSIIVAGDFNKDGHSEIVVAYDDIDNVDVLALYETGSFTHPTTYSTRIGPSSVVVGDLNDDKKLDLVAVNGGFSTVSILLGYGNGSFETQTTCSTGNAPNSAVLGYFNNDSQVDIVVTNWLDNTVSVLLGYGNGSFADKMTYSTGSGPISIAAGDFNNDIQLDIVVTNSFDNTIGIMLGYGNGSFGKQTTYRTGFYPTSVVIGDFNNDAQLDILVANWNENTVSVLLGYGNGSFANQTKYFTRSSPFSLAVSDINNDTRLDFVVTNQNNNTVSVFLGYGNGSFADQMTYPTDSGPSSVTFGDINKDTRLDLLIANCRSDTVSVLLGYGNGLFANQTTYPIGSYPQSITVGDFNNDSWLDIVTANLNGNNVSVLLGYSNHAFINQLRLITGNGSRPKSLAVGDLNKDGEMDIVVANSGINNVGIFLGYGNGSFAIQRTYSTDSSPWSVVVDDFNNDTILDIIVANKDNDNVDFHRAVTMNKTTLESLSNELFIDLFELFNAVDLLRAFHGLNTRFNSLLLTYFRNYRVDFRSIFKDDFNIFCQTYLPSIIDRIIYLRLSDDEDTPYQCTHFLSAGFTLGQFNNLRSLTFNCVSSDPKINQYFFSDLYCLHHLTHLKFVDCRLFHIYADDFQCIIDQIWHLPKLTHCYWECSFKNESHFCIPTVISTSLQYLTILKNNWYSDELNDLLEKTPCLRKFTVSLESYDKDDRLPIDNFILSSLNLAVEKLVLSQVRSQRMMINLLQLLSNVSHLKVEIWYINLDGHRWKEIIINYLPKLKVLQLKMNIHLSRSIDDQSNEEKVDQYIDTYRTSFWIEDHQWFIRCYWGLSLKNLSIYLYSLPYEFDDFPLFDNDLNYKTKTTCSDEMYFFYDSIRNIGYESTLFNDETWSCLQLTNIRILSLELSIDYRFLSIIPKFEHLWSLNVVIPTDIYQSQLQALIDRAPHLYSLSFNLWATSTMPPYQYTSTSIHRLNLRGVDQYRRQHCYNSEQC</sequence>
<dbReference type="InterPro" id="IPR013517">
    <property type="entry name" value="FG-GAP"/>
</dbReference>
<organism evidence="2 3">
    <name type="scientific">Rotaria sordida</name>
    <dbReference type="NCBI Taxonomy" id="392033"/>
    <lineage>
        <taxon>Eukaryota</taxon>
        <taxon>Metazoa</taxon>
        <taxon>Spiralia</taxon>
        <taxon>Gnathifera</taxon>
        <taxon>Rotifera</taxon>
        <taxon>Eurotatoria</taxon>
        <taxon>Bdelloidea</taxon>
        <taxon>Philodinida</taxon>
        <taxon>Philodinidae</taxon>
        <taxon>Rotaria</taxon>
    </lineage>
</organism>
<dbReference type="Proteomes" id="UP000663889">
    <property type="component" value="Unassembled WGS sequence"/>
</dbReference>
<dbReference type="SUPFAM" id="SSF52047">
    <property type="entry name" value="RNI-like"/>
    <property type="match status" value="1"/>
</dbReference>
<evidence type="ECO:0000313" key="2">
    <source>
        <dbReference type="EMBL" id="CAF1142823.1"/>
    </source>
</evidence>
<dbReference type="Pfam" id="PF13517">
    <property type="entry name" value="FG-GAP_3"/>
    <property type="match status" value="11"/>
</dbReference>
<evidence type="ECO:0000313" key="3">
    <source>
        <dbReference type="Proteomes" id="UP000663889"/>
    </source>
</evidence>
<dbReference type="InterPro" id="IPR028994">
    <property type="entry name" value="Integrin_alpha_N"/>
</dbReference>
<dbReference type="Gene3D" id="2.130.10.130">
    <property type="entry name" value="Integrin alpha, N-terminal"/>
    <property type="match status" value="2"/>
</dbReference>
<keyword evidence="1" id="KW-0732">Signal</keyword>
<proteinExistence type="predicted"/>
<name>A0A814S3P6_9BILA</name>
<gene>
    <name evidence="2" type="ORF">SEV965_LOCUS18024</name>
</gene>
<comment type="caution">
    <text evidence="2">The sequence shown here is derived from an EMBL/GenBank/DDBJ whole genome shotgun (WGS) entry which is preliminary data.</text>
</comment>
<dbReference type="EMBL" id="CAJNOU010001057">
    <property type="protein sequence ID" value="CAF1142823.1"/>
    <property type="molecule type" value="Genomic_DNA"/>
</dbReference>
<dbReference type="SUPFAM" id="SSF69318">
    <property type="entry name" value="Integrin alpha N-terminal domain"/>
    <property type="match status" value="5"/>
</dbReference>
<dbReference type="PANTHER" id="PTHR46580">
    <property type="entry name" value="SENSOR KINASE-RELATED"/>
    <property type="match status" value="1"/>
</dbReference>
<feature type="non-terminal residue" evidence="2">
    <location>
        <position position="1"/>
    </location>
</feature>
<evidence type="ECO:0000256" key="1">
    <source>
        <dbReference type="ARBA" id="ARBA00022729"/>
    </source>
</evidence>
<dbReference type="InterPro" id="IPR032675">
    <property type="entry name" value="LRR_dom_sf"/>
</dbReference>
<accession>A0A814S3P6</accession>
<dbReference type="Gene3D" id="3.80.10.10">
    <property type="entry name" value="Ribonuclease Inhibitor"/>
    <property type="match status" value="1"/>
</dbReference>